<name>A0A7S6WPQ1_9SPIR</name>
<keyword evidence="1" id="KW-0812">Transmembrane</keyword>
<keyword evidence="1" id="KW-1133">Transmembrane helix</keyword>
<dbReference type="Proteomes" id="UP000593915">
    <property type="component" value="Chromosome"/>
</dbReference>
<sequence>MKNFLPVTEEEKINISGGSVVGVAIVCAVIGFVVGCTHGCTAGKKEGGEND</sequence>
<organism evidence="2 3">
    <name type="scientific">Treponema pedis</name>
    <dbReference type="NCBI Taxonomy" id="409322"/>
    <lineage>
        <taxon>Bacteria</taxon>
        <taxon>Pseudomonadati</taxon>
        <taxon>Spirochaetota</taxon>
        <taxon>Spirochaetia</taxon>
        <taxon>Spirochaetales</taxon>
        <taxon>Treponemataceae</taxon>
        <taxon>Treponema</taxon>
    </lineage>
</organism>
<evidence type="ECO:0000313" key="3">
    <source>
        <dbReference type="Proteomes" id="UP000593915"/>
    </source>
</evidence>
<proteinExistence type="predicted"/>
<evidence type="ECO:0000313" key="2">
    <source>
        <dbReference type="EMBL" id="QOW61045.1"/>
    </source>
</evidence>
<gene>
    <name evidence="2" type="ORF">IFE08_01105</name>
</gene>
<dbReference type="EMBL" id="CP061839">
    <property type="protein sequence ID" value="QOW61045.1"/>
    <property type="molecule type" value="Genomic_DNA"/>
</dbReference>
<keyword evidence="1" id="KW-0472">Membrane</keyword>
<evidence type="ECO:0000256" key="1">
    <source>
        <dbReference type="SAM" id="Phobius"/>
    </source>
</evidence>
<reference evidence="2 3" key="1">
    <citation type="submission" date="2020-09" db="EMBL/GenBank/DDBJ databases">
        <title>Characterization of Treponema spp. from bovine digital dermatitis in Korea.</title>
        <authorList>
            <person name="Espiritu H.M."/>
            <person name="Cho Y.I."/>
            <person name="Mamuad L."/>
        </authorList>
    </citation>
    <scope>NUCLEOTIDE SEQUENCE [LARGE SCALE GENOMIC DNA]</scope>
    <source>
        <strain evidence="2 3">KS1</strain>
    </source>
</reference>
<protein>
    <submittedName>
        <fullName evidence="2">Uncharacterized protein</fullName>
    </submittedName>
</protein>
<accession>A0A7S6WPQ1</accession>
<feature type="transmembrane region" description="Helical" evidence="1">
    <location>
        <begin position="15"/>
        <end position="36"/>
    </location>
</feature>
<dbReference type="RefSeq" id="WP_194076487.1">
    <property type="nucleotide sequence ID" value="NZ_CP061839.1"/>
</dbReference>
<dbReference type="AlphaFoldDB" id="A0A7S6WPQ1"/>